<dbReference type="AlphaFoldDB" id="A0A1I6V503"/>
<reference evidence="1 2" key="1">
    <citation type="submission" date="2016-10" db="EMBL/GenBank/DDBJ databases">
        <authorList>
            <person name="de Groot N.N."/>
        </authorList>
    </citation>
    <scope>NUCLEOTIDE SEQUENCE [LARGE SCALE GENOMIC DNA]</scope>
    <source>
        <strain evidence="1 2">CGMCC 1.6114</strain>
    </source>
</reference>
<evidence type="ECO:0000313" key="1">
    <source>
        <dbReference type="EMBL" id="SFT08722.1"/>
    </source>
</evidence>
<gene>
    <name evidence="1" type="ORF">SAMN04487906_2866</name>
</gene>
<evidence type="ECO:0000313" key="2">
    <source>
        <dbReference type="Proteomes" id="UP000183209"/>
    </source>
</evidence>
<proteinExistence type="predicted"/>
<name>A0A1I6V503_9FLAO</name>
<dbReference type="EMBL" id="FPAG01000008">
    <property type="protein sequence ID" value="SFT08722.1"/>
    <property type="molecule type" value="Genomic_DNA"/>
</dbReference>
<accession>A0A1I6V503</accession>
<dbReference type="Proteomes" id="UP000183209">
    <property type="component" value="Unassembled WGS sequence"/>
</dbReference>
<sequence length="90" mass="10655">MSEIRILLTREYLILYKVTSKKESSGNFVKTVIEWLIKNKAQQTLGLKPNKPNYIVIKPCTLKYYKYEVKSFCFMISILCIFKYLSFSLL</sequence>
<organism evidence="1 2">
    <name type="scientific">Zhouia amylolytica</name>
    <dbReference type="NCBI Taxonomy" id="376730"/>
    <lineage>
        <taxon>Bacteria</taxon>
        <taxon>Pseudomonadati</taxon>
        <taxon>Bacteroidota</taxon>
        <taxon>Flavobacteriia</taxon>
        <taxon>Flavobacteriales</taxon>
        <taxon>Flavobacteriaceae</taxon>
        <taxon>Zhouia</taxon>
    </lineage>
</organism>
<protein>
    <submittedName>
        <fullName evidence="1">Uncharacterized protein</fullName>
    </submittedName>
</protein>